<evidence type="ECO:0000313" key="2">
    <source>
        <dbReference type="Proteomes" id="UP000325315"/>
    </source>
</evidence>
<protein>
    <submittedName>
        <fullName evidence="1">Uncharacterized protein</fullName>
    </submittedName>
</protein>
<comment type="caution">
    <text evidence="1">The sequence shown here is derived from an EMBL/GenBank/DDBJ whole genome shotgun (WGS) entry which is preliminary data.</text>
</comment>
<sequence length="90" mass="10089">MLAPYFIPYGPPLDILPKEFAKLLLPLPLYTKRDPSILPDGYTIPVAHSPSHSILRQFLHRPYAPLSIRKLIVNLGNALNVVPILQGRPN</sequence>
<name>A0A5B6WM11_9ROSI</name>
<dbReference type="Proteomes" id="UP000325315">
    <property type="component" value="Unassembled WGS sequence"/>
</dbReference>
<dbReference type="OrthoDB" id="10435155at2759"/>
<dbReference type="AlphaFoldDB" id="A0A5B6WM11"/>
<organism evidence="1 2">
    <name type="scientific">Gossypium australe</name>
    <dbReference type="NCBI Taxonomy" id="47621"/>
    <lineage>
        <taxon>Eukaryota</taxon>
        <taxon>Viridiplantae</taxon>
        <taxon>Streptophyta</taxon>
        <taxon>Embryophyta</taxon>
        <taxon>Tracheophyta</taxon>
        <taxon>Spermatophyta</taxon>
        <taxon>Magnoliopsida</taxon>
        <taxon>eudicotyledons</taxon>
        <taxon>Gunneridae</taxon>
        <taxon>Pentapetalae</taxon>
        <taxon>rosids</taxon>
        <taxon>malvids</taxon>
        <taxon>Malvales</taxon>
        <taxon>Malvaceae</taxon>
        <taxon>Malvoideae</taxon>
        <taxon>Gossypium</taxon>
    </lineage>
</organism>
<gene>
    <name evidence="1" type="ORF">EPI10_005091</name>
</gene>
<reference evidence="2" key="1">
    <citation type="journal article" date="2019" name="Plant Biotechnol. J.">
        <title>Genome sequencing of the Australian wild diploid species Gossypium australe highlights disease resistance and delayed gland morphogenesis.</title>
        <authorList>
            <person name="Cai Y."/>
            <person name="Cai X."/>
            <person name="Wang Q."/>
            <person name="Wang P."/>
            <person name="Zhang Y."/>
            <person name="Cai C."/>
            <person name="Xu Y."/>
            <person name="Wang K."/>
            <person name="Zhou Z."/>
            <person name="Wang C."/>
            <person name="Geng S."/>
            <person name="Li B."/>
            <person name="Dong Q."/>
            <person name="Hou Y."/>
            <person name="Wang H."/>
            <person name="Ai P."/>
            <person name="Liu Z."/>
            <person name="Yi F."/>
            <person name="Sun M."/>
            <person name="An G."/>
            <person name="Cheng J."/>
            <person name="Zhang Y."/>
            <person name="Shi Q."/>
            <person name="Xie Y."/>
            <person name="Shi X."/>
            <person name="Chang Y."/>
            <person name="Huang F."/>
            <person name="Chen Y."/>
            <person name="Hong S."/>
            <person name="Mi L."/>
            <person name="Sun Q."/>
            <person name="Zhang L."/>
            <person name="Zhou B."/>
            <person name="Peng R."/>
            <person name="Zhang X."/>
            <person name="Liu F."/>
        </authorList>
    </citation>
    <scope>NUCLEOTIDE SEQUENCE [LARGE SCALE GENOMIC DNA]</scope>
    <source>
        <strain evidence="2">cv. PA1801</strain>
    </source>
</reference>
<dbReference type="EMBL" id="SMMG02000002">
    <property type="protein sequence ID" value="KAA3482879.1"/>
    <property type="molecule type" value="Genomic_DNA"/>
</dbReference>
<accession>A0A5B6WM11</accession>
<proteinExistence type="predicted"/>
<evidence type="ECO:0000313" key="1">
    <source>
        <dbReference type="EMBL" id="KAA3482879.1"/>
    </source>
</evidence>
<keyword evidence="2" id="KW-1185">Reference proteome</keyword>